<keyword evidence="2" id="KW-0812">Transmembrane</keyword>
<feature type="compositionally biased region" description="Polar residues" evidence="1">
    <location>
        <begin position="1"/>
        <end position="19"/>
    </location>
</feature>
<name>H5UQ70_9MICO</name>
<feature type="transmembrane region" description="Helical" evidence="2">
    <location>
        <begin position="155"/>
        <end position="178"/>
    </location>
</feature>
<accession>H5UQ70</accession>
<sequence>MSDQYGSRNPDDSGSSAWNDPQGAARPGETWSQGSTPEGSRPENYGGSAYPESAGAPSHGAPSYSEHAAAQSQYGQPAYGEPAQGHPGAYGSPYGAGPGRGLSQGTAIAALVLGVIAFLLGWVPFLASILGLVAVVLGIVALSKVRKGTGAGRGLAITGLVLGALALLFNILFSGALLKFGSQFTDCASLPSETQQQQCIEKRFEEWGVDTGQAGNRT</sequence>
<evidence type="ECO:0000313" key="4">
    <source>
        <dbReference type="EMBL" id="GAB47875.1"/>
    </source>
</evidence>
<evidence type="ECO:0000256" key="1">
    <source>
        <dbReference type="SAM" id="MobiDB-lite"/>
    </source>
</evidence>
<organism evidence="4 5">
    <name type="scientific">Mobilicoccus pelagius NBRC 104925</name>
    <dbReference type="NCBI Taxonomy" id="1089455"/>
    <lineage>
        <taxon>Bacteria</taxon>
        <taxon>Bacillati</taxon>
        <taxon>Actinomycetota</taxon>
        <taxon>Actinomycetes</taxon>
        <taxon>Micrococcales</taxon>
        <taxon>Dermatophilaceae</taxon>
        <taxon>Mobilicoccus</taxon>
    </lineage>
</organism>
<dbReference type="InterPro" id="IPR025241">
    <property type="entry name" value="DUF4190"/>
</dbReference>
<dbReference type="EMBL" id="BAFE01000027">
    <property type="protein sequence ID" value="GAB47875.1"/>
    <property type="molecule type" value="Genomic_DNA"/>
</dbReference>
<reference evidence="4 5" key="1">
    <citation type="submission" date="2012-02" db="EMBL/GenBank/DDBJ databases">
        <title>Whole genome shotgun sequence of Mobilicoccus pelagius NBRC 104925.</title>
        <authorList>
            <person name="Yoshida Y."/>
            <person name="Hosoyama A."/>
            <person name="Tsuchikane K."/>
            <person name="Katsumata H."/>
            <person name="Yamazaki S."/>
            <person name="Fujita N."/>
        </authorList>
    </citation>
    <scope>NUCLEOTIDE SEQUENCE [LARGE SCALE GENOMIC DNA]</scope>
    <source>
        <strain evidence="4 5">NBRC 104925</strain>
    </source>
</reference>
<evidence type="ECO:0000313" key="5">
    <source>
        <dbReference type="Proteomes" id="UP000004367"/>
    </source>
</evidence>
<keyword evidence="2" id="KW-0472">Membrane</keyword>
<feature type="domain" description="DUF4190" evidence="3">
    <location>
        <begin position="107"/>
        <end position="172"/>
    </location>
</feature>
<comment type="caution">
    <text evidence="4">The sequence shown here is derived from an EMBL/GenBank/DDBJ whole genome shotgun (WGS) entry which is preliminary data.</text>
</comment>
<dbReference type="eggNOG" id="COG4061">
    <property type="taxonomic scope" value="Bacteria"/>
</dbReference>
<dbReference type="AlphaFoldDB" id="H5UQ70"/>
<keyword evidence="2" id="KW-1133">Transmembrane helix</keyword>
<proteinExistence type="predicted"/>
<feature type="region of interest" description="Disordered" evidence="1">
    <location>
        <begin position="1"/>
        <end position="92"/>
    </location>
</feature>
<evidence type="ECO:0000256" key="2">
    <source>
        <dbReference type="SAM" id="Phobius"/>
    </source>
</evidence>
<gene>
    <name evidence="4" type="ORF">MOPEL_029_01580</name>
</gene>
<dbReference type="Proteomes" id="UP000004367">
    <property type="component" value="Unassembled WGS sequence"/>
</dbReference>
<feature type="transmembrane region" description="Helical" evidence="2">
    <location>
        <begin position="125"/>
        <end position="143"/>
    </location>
</feature>
<dbReference type="Pfam" id="PF13828">
    <property type="entry name" value="DUF4190"/>
    <property type="match status" value="1"/>
</dbReference>
<evidence type="ECO:0000259" key="3">
    <source>
        <dbReference type="Pfam" id="PF13828"/>
    </source>
</evidence>
<keyword evidence="5" id="KW-1185">Reference proteome</keyword>
<dbReference type="RefSeq" id="WP_009481773.1">
    <property type="nucleotide sequence ID" value="NZ_BAFE01000027.1"/>
</dbReference>
<protein>
    <recommendedName>
        <fullName evidence="3">DUF4190 domain-containing protein</fullName>
    </recommendedName>
</protein>
<dbReference type="STRING" id="1089455.MOPEL_029_01580"/>